<proteinExistence type="predicted"/>
<sequence length="102" mass="10777">MGERDDGVAKHSPAVAHNEVSGVVCGSVVQANSILGNVVVTTETATRRSSGPGLLPGLDEWAESLAQGVQKLLRREEAHRRVHDPETALSTVVPMWSPAEAV</sequence>
<organism evidence="1 2">
    <name type="scientific">Amycolatopsis cynarae</name>
    <dbReference type="NCBI Taxonomy" id="2995223"/>
    <lineage>
        <taxon>Bacteria</taxon>
        <taxon>Bacillati</taxon>
        <taxon>Actinomycetota</taxon>
        <taxon>Actinomycetes</taxon>
        <taxon>Pseudonocardiales</taxon>
        <taxon>Pseudonocardiaceae</taxon>
        <taxon>Amycolatopsis</taxon>
    </lineage>
</organism>
<protein>
    <submittedName>
        <fullName evidence="1">Uncharacterized protein</fullName>
    </submittedName>
</protein>
<gene>
    <name evidence="1" type="ORF">ORV05_08425</name>
</gene>
<dbReference type="Proteomes" id="UP001163203">
    <property type="component" value="Chromosome"/>
</dbReference>
<accession>A0ABY7B9F2</accession>
<name>A0ABY7B9F2_9PSEU</name>
<dbReference type="RefSeq" id="WP_268757878.1">
    <property type="nucleotide sequence ID" value="NZ_CP113836.1"/>
</dbReference>
<evidence type="ECO:0000313" key="2">
    <source>
        <dbReference type="Proteomes" id="UP001163203"/>
    </source>
</evidence>
<reference evidence="1" key="1">
    <citation type="submission" date="2022-11" db="EMBL/GenBank/DDBJ databases">
        <authorList>
            <person name="Mo P."/>
        </authorList>
    </citation>
    <scope>NUCLEOTIDE SEQUENCE</scope>
    <source>
        <strain evidence="1">HUAS 11-8</strain>
    </source>
</reference>
<evidence type="ECO:0000313" key="1">
    <source>
        <dbReference type="EMBL" id="WAL67783.1"/>
    </source>
</evidence>
<keyword evidence="2" id="KW-1185">Reference proteome</keyword>
<dbReference type="EMBL" id="CP113836">
    <property type="protein sequence ID" value="WAL67783.1"/>
    <property type="molecule type" value="Genomic_DNA"/>
</dbReference>